<dbReference type="RefSeq" id="XP_013892924.1">
    <property type="nucleotide sequence ID" value="XM_014037470.1"/>
</dbReference>
<evidence type="ECO:0000256" key="3">
    <source>
        <dbReference type="ARBA" id="ARBA00022527"/>
    </source>
</evidence>
<reference evidence="13 14" key="1">
    <citation type="journal article" date="2013" name="BMC Genomics">
        <title>Reconstruction of the lipid metabolism for the microalga Monoraphidium neglectum from its genome sequence reveals characteristics suitable for biofuel production.</title>
        <authorList>
            <person name="Bogen C."/>
            <person name="Al-Dilaimi A."/>
            <person name="Albersmeier A."/>
            <person name="Wichmann J."/>
            <person name="Grundmann M."/>
            <person name="Rupp O."/>
            <person name="Lauersen K.J."/>
            <person name="Blifernez-Klassen O."/>
            <person name="Kalinowski J."/>
            <person name="Goesmann A."/>
            <person name="Mussgnug J.H."/>
            <person name="Kruse O."/>
        </authorList>
    </citation>
    <scope>NUCLEOTIDE SEQUENCE [LARGE SCALE GENOMIC DNA]</scope>
    <source>
        <strain evidence="13 14">SAG 48.87</strain>
    </source>
</reference>
<evidence type="ECO:0000256" key="11">
    <source>
        <dbReference type="PROSITE-ProRule" id="PRU10141"/>
    </source>
</evidence>
<keyword evidence="6 11" id="KW-0547">Nucleotide-binding</keyword>
<dbReference type="KEGG" id="mng:MNEG_14057"/>
<dbReference type="GO" id="GO:0106310">
    <property type="term" value="F:protein serine kinase activity"/>
    <property type="evidence" value="ECO:0007669"/>
    <property type="project" value="RHEA"/>
</dbReference>
<evidence type="ECO:0000313" key="14">
    <source>
        <dbReference type="Proteomes" id="UP000054498"/>
    </source>
</evidence>
<feature type="domain" description="Protein kinase" evidence="12">
    <location>
        <begin position="92"/>
        <end position="200"/>
    </location>
</feature>
<evidence type="ECO:0000256" key="1">
    <source>
        <dbReference type="ARBA" id="ARBA00006485"/>
    </source>
</evidence>
<proteinExistence type="inferred from homology"/>
<evidence type="ECO:0000256" key="2">
    <source>
        <dbReference type="ARBA" id="ARBA00012425"/>
    </source>
</evidence>
<evidence type="ECO:0000256" key="10">
    <source>
        <dbReference type="ARBA" id="ARBA00048367"/>
    </source>
</evidence>
<dbReference type="Gene3D" id="3.30.200.20">
    <property type="entry name" value="Phosphorylase Kinase, domain 1"/>
    <property type="match status" value="1"/>
</dbReference>
<evidence type="ECO:0000313" key="13">
    <source>
        <dbReference type="EMBL" id="KIY93904.1"/>
    </source>
</evidence>
<dbReference type="AlphaFoldDB" id="A0A0D2LQ84"/>
<evidence type="ECO:0000256" key="5">
    <source>
        <dbReference type="ARBA" id="ARBA00022679"/>
    </source>
</evidence>
<dbReference type="PANTHER" id="PTHR24056:SF548">
    <property type="entry name" value="CYCLIN-DEPENDENT KINASE A-1"/>
    <property type="match status" value="1"/>
</dbReference>
<dbReference type="GO" id="GO:0010468">
    <property type="term" value="P:regulation of gene expression"/>
    <property type="evidence" value="ECO:0007669"/>
    <property type="project" value="TreeGrafter"/>
</dbReference>
<dbReference type="GO" id="GO:0051301">
    <property type="term" value="P:cell division"/>
    <property type="evidence" value="ECO:0007669"/>
    <property type="project" value="UniProtKB-KW"/>
</dbReference>
<dbReference type="GO" id="GO:0004693">
    <property type="term" value="F:cyclin-dependent protein serine/threonine kinase activity"/>
    <property type="evidence" value="ECO:0007669"/>
    <property type="project" value="UniProtKB-EC"/>
</dbReference>
<dbReference type="PANTHER" id="PTHR24056">
    <property type="entry name" value="CELL DIVISION PROTEIN KINASE"/>
    <property type="match status" value="1"/>
</dbReference>
<dbReference type="PROSITE" id="PS50011">
    <property type="entry name" value="PROTEIN_KINASE_DOM"/>
    <property type="match status" value="1"/>
</dbReference>
<dbReference type="GO" id="GO:0010389">
    <property type="term" value="P:regulation of G2/M transition of mitotic cell cycle"/>
    <property type="evidence" value="ECO:0007669"/>
    <property type="project" value="TreeGrafter"/>
</dbReference>
<dbReference type="GO" id="GO:0000307">
    <property type="term" value="C:cyclin-dependent protein kinase holoenzyme complex"/>
    <property type="evidence" value="ECO:0007669"/>
    <property type="project" value="TreeGrafter"/>
</dbReference>
<dbReference type="Proteomes" id="UP000054498">
    <property type="component" value="Unassembled WGS sequence"/>
</dbReference>
<name>A0A0D2LQ84_9CHLO</name>
<feature type="binding site" evidence="11">
    <location>
        <position position="121"/>
    </location>
    <ligand>
        <name>ATP</name>
        <dbReference type="ChEBI" id="CHEBI:30616"/>
    </ligand>
</feature>
<dbReference type="GO" id="GO:0051445">
    <property type="term" value="P:regulation of meiotic cell cycle"/>
    <property type="evidence" value="ECO:0007669"/>
    <property type="project" value="TreeGrafter"/>
</dbReference>
<evidence type="ECO:0000256" key="8">
    <source>
        <dbReference type="ARBA" id="ARBA00022840"/>
    </source>
</evidence>
<organism evidence="13 14">
    <name type="scientific">Monoraphidium neglectum</name>
    <dbReference type="NCBI Taxonomy" id="145388"/>
    <lineage>
        <taxon>Eukaryota</taxon>
        <taxon>Viridiplantae</taxon>
        <taxon>Chlorophyta</taxon>
        <taxon>core chlorophytes</taxon>
        <taxon>Chlorophyceae</taxon>
        <taxon>CS clade</taxon>
        <taxon>Sphaeropleales</taxon>
        <taxon>Selenastraceae</taxon>
        <taxon>Monoraphidium</taxon>
    </lineage>
</organism>
<keyword evidence="13" id="KW-0132">Cell division</keyword>
<dbReference type="SMART" id="SM00220">
    <property type="entry name" value="S_TKc"/>
    <property type="match status" value="1"/>
</dbReference>
<protein>
    <recommendedName>
        <fullName evidence="2">cyclin-dependent kinase</fullName>
        <ecNumber evidence="2">2.7.11.22</ecNumber>
    </recommendedName>
</protein>
<dbReference type="GO" id="GO:0005524">
    <property type="term" value="F:ATP binding"/>
    <property type="evidence" value="ECO:0007669"/>
    <property type="project" value="UniProtKB-UniRule"/>
</dbReference>
<dbReference type="PROSITE" id="PS00107">
    <property type="entry name" value="PROTEIN_KINASE_ATP"/>
    <property type="match status" value="1"/>
</dbReference>
<dbReference type="InterPro" id="IPR000719">
    <property type="entry name" value="Prot_kinase_dom"/>
</dbReference>
<gene>
    <name evidence="13" type="ORF">MNEG_14057</name>
</gene>
<comment type="similarity">
    <text evidence="1">Belongs to the protein kinase superfamily. CMGC Ser/Thr protein kinase family. CDC2/CDKX subfamily.</text>
</comment>
<comment type="catalytic activity">
    <reaction evidence="10">
        <text>L-seryl-[protein] + ATP = O-phospho-L-seryl-[protein] + ADP + H(+)</text>
        <dbReference type="Rhea" id="RHEA:17989"/>
        <dbReference type="Rhea" id="RHEA-COMP:9863"/>
        <dbReference type="Rhea" id="RHEA-COMP:11604"/>
        <dbReference type="ChEBI" id="CHEBI:15378"/>
        <dbReference type="ChEBI" id="CHEBI:29999"/>
        <dbReference type="ChEBI" id="CHEBI:30616"/>
        <dbReference type="ChEBI" id="CHEBI:83421"/>
        <dbReference type="ChEBI" id="CHEBI:456216"/>
        <dbReference type="EC" id="2.7.11.22"/>
    </reaction>
</comment>
<keyword evidence="13" id="KW-0131">Cell cycle</keyword>
<dbReference type="STRING" id="145388.A0A0D2LQ84"/>
<dbReference type="GO" id="GO:0005737">
    <property type="term" value="C:cytoplasm"/>
    <property type="evidence" value="ECO:0007669"/>
    <property type="project" value="TreeGrafter"/>
</dbReference>
<dbReference type="SUPFAM" id="SSF56112">
    <property type="entry name" value="Protein kinase-like (PK-like)"/>
    <property type="match status" value="1"/>
</dbReference>
<dbReference type="InterPro" id="IPR017441">
    <property type="entry name" value="Protein_kinase_ATP_BS"/>
</dbReference>
<comment type="catalytic activity">
    <reaction evidence="9">
        <text>L-threonyl-[protein] + ATP = O-phospho-L-threonyl-[protein] + ADP + H(+)</text>
        <dbReference type="Rhea" id="RHEA:46608"/>
        <dbReference type="Rhea" id="RHEA-COMP:11060"/>
        <dbReference type="Rhea" id="RHEA-COMP:11605"/>
        <dbReference type="ChEBI" id="CHEBI:15378"/>
        <dbReference type="ChEBI" id="CHEBI:30013"/>
        <dbReference type="ChEBI" id="CHEBI:30616"/>
        <dbReference type="ChEBI" id="CHEBI:61977"/>
        <dbReference type="ChEBI" id="CHEBI:456216"/>
        <dbReference type="EC" id="2.7.11.22"/>
    </reaction>
</comment>
<dbReference type="Pfam" id="PF00069">
    <property type="entry name" value="Pkinase"/>
    <property type="match status" value="1"/>
</dbReference>
<dbReference type="GO" id="GO:0030332">
    <property type="term" value="F:cyclin binding"/>
    <property type="evidence" value="ECO:0007669"/>
    <property type="project" value="TreeGrafter"/>
</dbReference>
<dbReference type="EMBL" id="KK104447">
    <property type="protein sequence ID" value="KIY93904.1"/>
    <property type="molecule type" value="Genomic_DNA"/>
</dbReference>
<evidence type="ECO:0000256" key="6">
    <source>
        <dbReference type="ARBA" id="ARBA00022741"/>
    </source>
</evidence>
<keyword evidence="4" id="KW-0597">Phosphoprotein</keyword>
<dbReference type="FunFam" id="3.30.200.20:FF:000842">
    <property type="entry name" value="Cyclin-dependent kinase C-2, putative"/>
    <property type="match status" value="1"/>
</dbReference>
<accession>A0A0D2LQ84</accession>
<evidence type="ECO:0000256" key="9">
    <source>
        <dbReference type="ARBA" id="ARBA00047811"/>
    </source>
</evidence>
<dbReference type="InterPro" id="IPR011009">
    <property type="entry name" value="Kinase-like_dom_sf"/>
</dbReference>
<keyword evidence="3" id="KW-0723">Serine/threonine-protein kinase</keyword>
<evidence type="ECO:0000256" key="4">
    <source>
        <dbReference type="ARBA" id="ARBA00022553"/>
    </source>
</evidence>
<evidence type="ECO:0000256" key="7">
    <source>
        <dbReference type="ARBA" id="ARBA00022777"/>
    </source>
</evidence>
<dbReference type="GeneID" id="25731581"/>
<sequence>MSQSPVTSRKRGRESDSSPLSRLLTQLKRLRVPCIDHVQANALLGPLVADCLRLSSDSSLETILQAYGWQGGAFTTPVNLFGLSTALSKYRWVRVQELGSGSYAVVYKAKNRETDEIIALKKLRFGFDDQGLPSSTLREISLLKELKHENIVELKDVIFGFGSSSVYVVLECLDCDLRDLLDRDDAAVDLRQVKVRAAVV</sequence>
<dbReference type="InterPro" id="IPR050108">
    <property type="entry name" value="CDK"/>
</dbReference>
<dbReference type="GO" id="GO:0007165">
    <property type="term" value="P:signal transduction"/>
    <property type="evidence" value="ECO:0007669"/>
    <property type="project" value="TreeGrafter"/>
</dbReference>
<evidence type="ECO:0000259" key="12">
    <source>
        <dbReference type="PROSITE" id="PS50011"/>
    </source>
</evidence>
<keyword evidence="5 13" id="KW-0808">Transferase</keyword>
<dbReference type="EC" id="2.7.11.22" evidence="2"/>
<keyword evidence="7 13" id="KW-0418">Kinase</keyword>
<dbReference type="GO" id="GO:0000082">
    <property type="term" value="P:G1/S transition of mitotic cell cycle"/>
    <property type="evidence" value="ECO:0007669"/>
    <property type="project" value="TreeGrafter"/>
</dbReference>
<keyword evidence="14" id="KW-1185">Reference proteome</keyword>
<dbReference type="GO" id="GO:0005634">
    <property type="term" value="C:nucleus"/>
    <property type="evidence" value="ECO:0007669"/>
    <property type="project" value="TreeGrafter"/>
</dbReference>
<keyword evidence="8 11" id="KW-0067">ATP-binding</keyword>
<dbReference type="OrthoDB" id="1732493at2759"/>